<feature type="region of interest" description="Disordered" evidence="14">
    <location>
        <begin position="667"/>
        <end position="706"/>
    </location>
</feature>
<dbReference type="GO" id="GO:0000956">
    <property type="term" value="P:nuclear-transcribed mRNA catabolic process"/>
    <property type="evidence" value="ECO:0007669"/>
    <property type="project" value="UniProtKB-ARBA"/>
</dbReference>
<feature type="region of interest" description="Disordered" evidence="14">
    <location>
        <begin position="582"/>
        <end position="603"/>
    </location>
</feature>
<dbReference type="InterPro" id="IPR013083">
    <property type="entry name" value="Znf_RING/FYVE/PHD"/>
</dbReference>
<feature type="compositionally biased region" description="Polar residues" evidence="14">
    <location>
        <begin position="248"/>
        <end position="265"/>
    </location>
</feature>
<dbReference type="InterPro" id="IPR039515">
    <property type="entry name" value="NOT4_mRING-HC-C4C4"/>
</dbReference>
<feature type="compositionally biased region" description="Polar residues" evidence="14">
    <location>
        <begin position="366"/>
        <end position="393"/>
    </location>
</feature>
<dbReference type="GO" id="GO:0061630">
    <property type="term" value="F:ubiquitin protein ligase activity"/>
    <property type="evidence" value="ECO:0007669"/>
    <property type="project" value="UniProtKB-ARBA"/>
</dbReference>
<dbReference type="PANTHER" id="PTHR12603:SF0">
    <property type="entry name" value="CCR4-NOT TRANSCRIPTION COMPLEX SUBUNIT 4"/>
    <property type="match status" value="1"/>
</dbReference>
<feature type="compositionally biased region" description="Polar residues" evidence="14">
    <location>
        <begin position="582"/>
        <end position="602"/>
    </location>
</feature>
<feature type="zinc finger region" description="C3H1-type" evidence="12">
    <location>
        <begin position="207"/>
        <end position="234"/>
    </location>
</feature>
<reference evidence="18" key="1">
    <citation type="submission" date="2021-03" db="EMBL/GenBank/DDBJ databases">
        <title>Comparative genomics and phylogenomic investigation of the class Geoglossomycetes provide insights into ecological specialization and systematics.</title>
        <authorList>
            <person name="Melie T."/>
            <person name="Pirro S."/>
            <person name="Miller A.N."/>
            <person name="Quandt A."/>
        </authorList>
    </citation>
    <scope>NUCLEOTIDE SEQUENCE</scope>
    <source>
        <strain evidence="18">GBOQ0MN5Z8</strain>
    </source>
</reference>
<evidence type="ECO:0000256" key="8">
    <source>
        <dbReference type="ARBA" id="ARBA00023054"/>
    </source>
</evidence>
<feature type="region of interest" description="Disordered" evidence="14">
    <location>
        <begin position="440"/>
        <end position="493"/>
    </location>
</feature>
<feature type="compositionally biased region" description="Polar residues" evidence="14">
    <location>
        <begin position="313"/>
        <end position="323"/>
    </location>
</feature>
<dbReference type="InterPro" id="IPR000504">
    <property type="entry name" value="RRM_dom"/>
</dbReference>
<feature type="region of interest" description="Disordered" evidence="14">
    <location>
        <begin position="620"/>
        <end position="647"/>
    </location>
</feature>
<keyword evidence="4 12" id="KW-0863">Zinc-finger</keyword>
<evidence type="ECO:0000256" key="14">
    <source>
        <dbReference type="SAM" id="MobiDB-lite"/>
    </source>
</evidence>
<evidence type="ECO:0000313" key="19">
    <source>
        <dbReference type="Proteomes" id="UP000698800"/>
    </source>
</evidence>
<dbReference type="FunFam" id="3.30.70.330:FF:000257">
    <property type="entry name" value="CCR4-NOT core complex subunit Not4"/>
    <property type="match status" value="1"/>
</dbReference>
<dbReference type="InterPro" id="IPR039780">
    <property type="entry name" value="Mot2"/>
</dbReference>
<dbReference type="GO" id="GO:0010557">
    <property type="term" value="P:positive regulation of macromolecule biosynthetic process"/>
    <property type="evidence" value="ECO:0007669"/>
    <property type="project" value="UniProtKB-ARBA"/>
</dbReference>
<evidence type="ECO:0008006" key="20">
    <source>
        <dbReference type="Google" id="ProtNLM"/>
    </source>
</evidence>
<dbReference type="EMBL" id="JAGHQL010000172">
    <property type="protein sequence ID" value="KAH0536927.1"/>
    <property type="molecule type" value="Genomic_DNA"/>
</dbReference>
<dbReference type="GO" id="GO:0003723">
    <property type="term" value="F:RNA binding"/>
    <property type="evidence" value="ECO:0007669"/>
    <property type="project" value="UniProtKB-UniRule"/>
</dbReference>
<evidence type="ECO:0000256" key="6">
    <source>
        <dbReference type="ARBA" id="ARBA00022884"/>
    </source>
</evidence>
<evidence type="ECO:0000256" key="5">
    <source>
        <dbReference type="ARBA" id="ARBA00022833"/>
    </source>
</evidence>
<evidence type="ECO:0000259" key="16">
    <source>
        <dbReference type="PROSITE" id="PS50102"/>
    </source>
</evidence>
<sequence length="879" mass="94361">MASRVQQDSFIDDSDDTCPLCVEEFDLSDRNFRPCPCGYQICQFCFNNIRTNMNGLCPACRRPYDEKTIEYKIVSAEEYKAAAVRQKKKAQEQRQKDAQKREVESLDRKRLAGLRVIQKNLVYVVGLNPRIREEDLLQTLRGEQYFGQYGKIVKIVVSKGKDGGAGQGNQGMGVYVTFERKQDAANCIAAVDGSQNGDRILRRVAQYGTTKYCSAYLRNEQCSNKNCMFLHEPGEENDSFTRQDLSSMNVVSTQRPAQSVASSAATAERPHSQTQHSQSQPPPQQAPMPVAAAAQPMRRQTSKDDAASPIDSGDSSALPSTASWAAKGIQQGGRTSQAASVSTPSPRTNNATISSQTREANKTESGRSSVQAIKRPPSQQSVKLTTQSTASTPQPKPEPLDEFSQSFIDLVKSIRSPNFKFIFSKSVLTSEDYEAIVHMPPLFDSDGGTKRRLAREKEEEERRKREEEAQNSLQLAEGQSDDQPESGSLQLGGEPEIVQDAGENAAHGKQGMIGSQGQQRQAIQPSQQSLNSNSHHSSGLSAFGQSHTLAGNISNLAINGRGLTPQQQQQLLLLKSGNSQPGSFLDQFQSNNSGGVRMNTPSNNQFQQHQQLNLFQNQVQQLGSQGHTRQSSRYTFANDSSSASAAVKPAINPQHMAQQATMMPAPTNFNSQQHQSQPPQHLANQFYGGSLQGPPPGLKSSGTPPISGGGMFGQGHSFGNNVGGGLGLGGASATNKDGNELLREMLSRGRGAAGGTGSGQGADAGKREFMFPAFLNQYPSSSTPAPAPGLLGGLYGPQPGAYQDLGPQKQKKKGKKHRHANTSSSGGGGIVDLADPSILQARMQQQGGAGTGQGLFGGQGQGGYNPGSMYGGGFGAARW</sequence>
<feature type="compositionally biased region" description="Low complexity" evidence="14">
    <location>
        <begin position="287"/>
        <end position="296"/>
    </location>
</feature>
<dbReference type="SUPFAM" id="SSF57850">
    <property type="entry name" value="RING/U-box"/>
    <property type="match status" value="1"/>
</dbReference>
<name>A0A9P8I1N7_9PEZI</name>
<feature type="compositionally biased region" description="Polar residues" evidence="14">
    <location>
        <begin position="623"/>
        <end position="644"/>
    </location>
</feature>
<keyword evidence="6 11" id="KW-0694">RNA-binding</keyword>
<evidence type="ECO:0000256" key="11">
    <source>
        <dbReference type="PROSITE-ProRule" id="PRU00176"/>
    </source>
</evidence>
<organism evidence="18 19">
    <name type="scientific">Glutinoglossum americanum</name>
    <dbReference type="NCBI Taxonomy" id="1670608"/>
    <lineage>
        <taxon>Eukaryota</taxon>
        <taxon>Fungi</taxon>
        <taxon>Dikarya</taxon>
        <taxon>Ascomycota</taxon>
        <taxon>Pezizomycotina</taxon>
        <taxon>Geoglossomycetes</taxon>
        <taxon>Geoglossales</taxon>
        <taxon>Geoglossaceae</taxon>
        <taxon>Glutinoglossum</taxon>
    </lineage>
</organism>
<evidence type="ECO:0000313" key="18">
    <source>
        <dbReference type="EMBL" id="KAH0536927.1"/>
    </source>
</evidence>
<dbReference type="GO" id="GO:0016567">
    <property type="term" value="P:protein ubiquitination"/>
    <property type="evidence" value="ECO:0007669"/>
    <property type="project" value="TreeGrafter"/>
</dbReference>
<dbReference type="OrthoDB" id="1923159at2759"/>
<dbReference type="CDD" id="cd12438">
    <property type="entry name" value="RRM_CNOT4"/>
    <property type="match status" value="1"/>
</dbReference>
<dbReference type="Pfam" id="PF14570">
    <property type="entry name" value="zf-RING_4"/>
    <property type="match status" value="1"/>
</dbReference>
<evidence type="ECO:0000256" key="7">
    <source>
        <dbReference type="ARBA" id="ARBA00023015"/>
    </source>
</evidence>
<feature type="compositionally biased region" description="Basic and acidic residues" evidence="14">
    <location>
        <begin position="455"/>
        <end position="468"/>
    </location>
</feature>
<feature type="compositionally biased region" description="Low complexity" evidence="14">
    <location>
        <begin position="515"/>
        <end position="541"/>
    </location>
</feature>
<dbReference type="GO" id="GO:0030015">
    <property type="term" value="C:CCR4-NOT core complex"/>
    <property type="evidence" value="ECO:0007669"/>
    <property type="project" value="UniProtKB-ARBA"/>
</dbReference>
<dbReference type="InterPro" id="IPR001841">
    <property type="entry name" value="Znf_RING"/>
</dbReference>
<feature type="domain" description="RRM" evidence="16">
    <location>
        <begin position="120"/>
        <end position="207"/>
    </location>
</feature>
<evidence type="ECO:0000256" key="10">
    <source>
        <dbReference type="ARBA" id="ARBA00023242"/>
    </source>
</evidence>
<keyword evidence="8 13" id="KW-0175">Coiled coil</keyword>
<keyword evidence="5 12" id="KW-0862">Zinc</keyword>
<keyword evidence="10" id="KW-0539">Nucleus</keyword>
<keyword evidence="2" id="KW-0678">Repressor</keyword>
<evidence type="ECO:0000256" key="13">
    <source>
        <dbReference type="SAM" id="Coils"/>
    </source>
</evidence>
<dbReference type="InterPro" id="IPR034261">
    <property type="entry name" value="CNOT4_RRM"/>
</dbReference>
<evidence type="ECO:0000259" key="17">
    <source>
        <dbReference type="PROSITE" id="PS50103"/>
    </source>
</evidence>
<dbReference type="InterPro" id="IPR003954">
    <property type="entry name" value="RRM_euk-type"/>
</dbReference>
<dbReference type="Gene3D" id="3.30.40.10">
    <property type="entry name" value="Zinc/RING finger domain, C3HC4 (zinc finger)"/>
    <property type="match status" value="1"/>
</dbReference>
<dbReference type="CDD" id="cd16618">
    <property type="entry name" value="mRING-HC-C4C4_CNOT4"/>
    <property type="match status" value="1"/>
</dbReference>
<comment type="subcellular location">
    <subcellularLocation>
        <location evidence="1">Nucleus</location>
    </subcellularLocation>
</comment>
<evidence type="ECO:0000256" key="9">
    <source>
        <dbReference type="ARBA" id="ARBA00023163"/>
    </source>
</evidence>
<dbReference type="SUPFAM" id="SSF54928">
    <property type="entry name" value="RNA-binding domain, RBD"/>
    <property type="match status" value="1"/>
</dbReference>
<dbReference type="Pfam" id="PF00076">
    <property type="entry name" value="RRM_1"/>
    <property type="match status" value="1"/>
</dbReference>
<accession>A0A9P8I1N7</accession>
<feature type="compositionally biased region" description="Basic residues" evidence="14">
    <location>
        <begin position="809"/>
        <end position="820"/>
    </location>
</feature>
<dbReference type="GO" id="GO:0008270">
    <property type="term" value="F:zinc ion binding"/>
    <property type="evidence" value="ECO:0007669"/>
    <property type="project" value="UniProtKB-KW"/>
</dbReference>
<dbReference type="FunFam" id="3.30.40.10:FF:000006">
    <property type="entry name" value="CCR4-NOT transcription complex subunit 4"/>
    <property type="match status" value="1"/>
</dbReference>
<dbReference type="AlphaFoldDB" id="A0A9P8I1N7"/>
<keyword evidence="3 12" id="KW-0479">Metal-binding</keyword>
<keyword evidence="9" id="KW-0804">Transcription</keyword>
<dbReference type="InterPro" id="IPR012677">
    <property type="entry name" value="Nucleotide-bd_a/b_plait_sf"/>
</dbReference>
<evidence type="ECO:0000256" key="3">
    <source>
        <dbReference type="ARBA" id="ARBA00022723"/>
    </source>
</evidence>
<dbReference type="GO" id="GO:0005634">
    <property type="term" value="C:nucleus"/>
    <property type="evidence" value="ECO:0007669"/>
    <property type="project" value="UniProtKB-SubCell"/>
</dbReference>
<keyword evidence="19" id="KW-1185">Reference proteome</keyword>
<dbReference type="SMART" id="SM00361">
    <property type="entry name" value="RRM_1"/>
    <property type="match status" value="1"/>
</dbReference>
<dbReference type="GO" id="GO:0051254">
    <property type="term" value="P:positive regulation of RNA metabolic process"/>
    <property type="evidence" value="ECO:0007669"/>
    <property type="project" value="UniProtKB-ARBA"/>
</dbReference>
<dbReference type="PROSITE" id="PS50103">
    <property type="entry name" value="ZF_C3H1"/>
    <property type="match status" value="1"/>
</dbReference>
<evidence type="ECO:0000256" key="2">
    <source>
        <dbReference type="ARBA" id="ARBA00022491"/>
    </source>
</evidence>
<feature type="compositionally biased region" description="Polar residues" evidence="14">
    <location>
        <begin position="332"/>
        <end position="358"/>
    </location>
</feature>
<feature type="region of interest" description="Disordered" evidence="14">
    <location>
        <begin position="506"/>
        <end position="543"/>
    </location>
</feature>
<dbReference type="Gene3D" id="3.30.70.330">
    <property type="match status" value="1"/>
</dbReference>
<evidence type="ECO:0000259" key="15">
    <source>
        <dbReference type="PROSITE" id="PS50089"/>
    </source>
</evidence>
<feature type="region of interest" description="Disordered" evidence="14">
    <location>
        <begin position="248"/>
        <end position="401"/>
    </location>
</feature>
<keyword evidence="7" id="KW-0805">Transcription regulation</keyword>
<dbReference type="InterPro" id="IPR035979">
    <property type="entry name" value="RBD_domain_sf"/>
</dbReference>
<evidence type="ECO:0000256" key="1">
    <source>
        <dbReference type="ARBA" id="ARBA00004123"/>
    </source>
</evidence>
<feature type="compositionally biased region" description="Low complexity" evidence="14">
    <location>
        <begin position="671"/>
        <end position="681"/>
    </location>
</feature>
<feature type="region of interest" description="Disordered" evidence="14">
    <location>
        <begin position="780"/>
        <end position="863"/>
    </location>
</feature>
<comment type="caution">
    <text evidence="18">The sequence shown here is derived from an EMBL/GenBank/DDBJ whole genome shotgun (WGS) entry which is preliminary data.</text>
</comment>
<dbReference type="Proteomes" id="UP000698800">
    <property type="component" value="Unassembled WGS sequence"/>
</dbReference>
<feature type="compositionally biased region" description="Gly residues" evidence="14">
    <location>
        <begin position="847"/>
        <end position="863"/>
    </location>
</feature>
<dbReference type="InterPro" id="IPR000571">
    <property type="entry name" value="Znf_CCCH"/>
</dbReference>
<evidence type="ECO:0000256" key="4">
    <source>
        <dbReference type="ARBA" id="ARBA00022771"/>
    </source>
</evidence>
<evidence type="ECO:0000256" key="12">
    <source>
        <dbReference type="PROSITE-ProRule" id="PRU00723"/>
    </source>
</evidence>
<protein>
    <recommendedName>
        <fullName evidence="20">CCR4-NOT transcription complex subunit 4</fullName>
    </recommendedName>
</protein>
<proteinExistence type="predicted"/>
<gene>
    <name evidence="18" type="ORF">FGG08_006229</name>
</gene>
<feature type="domain" description="C3H1-type" evidence="17">
    <location>
        <begin position="207"/>
        <end position="234"/>
    </location>
</feature>
<dbReference type="PROSITE" id="PS50102">
    <property type="entry name" value="RRM"/>
    <property type="match status" value="1"/>
</dbReference>
<dbReference type="PANTHER" id="PTHR12603">
    <property type="entry name" value="CCR4-NOT TRANSCRIPTION COMPLEX RELATED"/>
    <property type="match status" value="1"/>
</dbReference>
<dbReference type="PROSITE" id="PS50089">
    <property type="entry name" value="ZF_RING_2"/>
    <property type="match status" value="1"/>
</dbReference>
<feature type="coiled-coil region" evidence="13">
    <location>
        <begin position="73"/>
        <end position="109"/>
    </location>
</feature>
<feature type="domain" description="RING-type" evidence="15">
    <location>
        <begin position="18"/>
        <end position="61"/>
    </location>
</feature>